<keyword evidence="2" id="KW-1185">Reference proteome</keyword>
<proteinExistence type="predicted"/>
<dbReference type="EMBL" id="JXKQ01000003">
    <property type="protein sequence ID" value="OJG46091.1"/>
    <property type="molecule type" value="Genomic_DNA"/>
</dbReference>
<name>A0A1L8TP29_9ENTE</name>
<protein>
    <submittedName>
        <fullName evidence="1">Uncharacterized protein</fullName>
    </submittedName>
</protein>
<dbReference type="Proteomes" id="UP000182077">
    <property type="component" value="Unassembled WGS sequence"/>
</dbReference>
<evidence type="ECO:0000313" key="2">
    <source>
        <dbReference type="Proteomes" id="UP000182077"/>
    </source>
</evidence>
<evidence type="ECO:0000313" key="1">
    <source>
        <dbReference type="EMBL" id="OJG46091.1"/>
    </source>
</evidence>
<dbReference type="RefSeq" id="WP_169818182.1">
    <property type="nucleotide sequence ID" value="NZ_JBHSHK010000001.1"/>
</dbReference>
<dbReference type="AlphaFoldDB" id="A0A1L8TP29"/>
<gene>
    <name evidence="1" type="ORF">RV04_GL001257</name>
</gene>
<comment type="caution">
    <text evidence="1">The sequence shown here is derived from an EMBL/GenBank/DDBJ whole genome shotgun (WGS) entry which is preliminary data.</text>
</comment>
<accession>A0A1L8TP29</accession>
<organism evidence="1 2">
    <name type="scientific">Enterococcus hermanniensis</name>
    <dbReference type="NCBI Taxonomy" id="249189"/>
    <lineage>
        <taxon>Bacteria</taxon>
        <taxon>Bacillati</taxon>
        <taxon>Bacillota</taxon>
        <taxon>Bacilli</taxon>
        <taxon>Lactobacillales</taxon>
        <taxon>Enterococcaceae</taxon>
        <taxon>Enterococcus</taxon>
    </lineage>
</organism>
<reference evidence="1 2" key="1">
    <citation type="submission" date="2014-12" db="EMBL/GenBank/DDBJ databases">
        <title>Draft genome sequences of 29 type strains of Enterococci.</title>
        <authorList>
            <person name="Zhong Z."/>
            <person name="Sun Z."/>
            <person name="Liu W."/>
            <person name="Zhang W."/>
            <person name="Zhang H."/>
        </authorList>
    </citation>
    <scope>NUCLEOTIDE SEQUENCE [LARGE SCALE GENOMIC DNA]</scope>
    <source>
        <strain evidence="1 2">DSM 17122</strain>
    </source>
</reference>
<sequence>MTFFDKKMDYRVTFDLDENIFIVYSTDTKHQGSGITIEQAIDDLKKSA</sequence>
<dbReference type="STRING" id="249189.RV04_GL001257"/>